<dbReference type="WBParaSite" id="L893_g19501.t1">
    <property type="protein sequence ID" value="L893_g19501.t1"/>
    <property type="gene ID" value="L893_g19501"/>
</dbReference>
<keyword evidence="1" id="KW-1185">Reference proteome</keyword>
<accession>A0A1I7YTB0</accession>
<dbReference type="Proteomes" id="UP000095287">
    <property type="component" value="Unplaced"/>
</dbReference>
<reference evidence="2" key="1">
    <citation type="submission" date="2016-11" db="UniProtKB">
        <authorList>
            <consortium name="WormBaseParasite"/>
        </authorList>
    </citation>
    <scope>IDENTIFICATION</scope>
</reference>
<protein>
    <submittedName>
        <fullName evidence="2">Uncharacterized protein</fullName>
    </submittedName>
</protein>
<evidence type="ECO:0000313" key="1">
    <source>
        <dbReference type="Proteomes" id="UP000095287"/>
    </source>
</evidence>
<proteinExistence type="predicted"/>
<name>A0A1I7YTB0_9BILA</name>
<organism evidence="1 2">
    <name type="scientific">Steinernema glaseri</name>
    <dbReference type="NCBI Taxonomy" id="37863"/>
    <lineage>
        <taxon>Eukaryota</taxon>
        <taxon>Metazoa</taxon>
        <taxon>Ecdysozoa</taxon>
        <taxon>Nematoda</taxon>
        <taxon>Chromadorea</taxon>
        <taxon>Rhabditida</taxon>
        <taxon>Tylenchina</taxon>
        <taxon>Panagrolaimomorpha</taxon>
        <taxon>Strongyloidoidea</taxon>
        <taxon>Steinernematidae</taxon>
        <taxon>Steinernema</taxon>
    </lineage>
</organism>
<sequence>MCFSERPRCKRVPIPDGNAFLVEARVPKSEQLCGNGAVDGACRPTKGQKEEEGASFRPGALQSLLEELICCKPAPNSIKLREH</sequence>
<dbReference type="AlphaFoldDB" id="A0A1I7YTB0"/>
<evidence type="ECO:0000313" key="2">
    <source>
        <dbReference type="WBParaSite" id="L893_g19501.t1"/>
    </source>
</evidence>